<dbReference type="PANTHER" id="PTHR34599:SF1">
    <property type="entry name" value="PHOSPHATIDIC ACID PHOSPHATASE TYPE 2_HALOPEROXIDASE DOMAIN-CONTAINING PROTEIN"/>
    <property type="match status" value="1"/>
</dbReference>
<dbReference type="EMBL" id="CP024091">
    <property type="protein sequence ID" value="ATP56010.1"/>
    <property type="molecule type" value="Genomic_DNA"/>
</dbReference>
<proteinExistence type="predicted"/>
<gene>
    <name evidence="2" type="ORF">CPT03_05830</name>
</gene>
<dbReference type="GO" id="GO:0004601">
    <property type="term" value="F:peroxidase activity"/>
    <property type="evidence" value="ECO:0007669"/>
    <property type="project" value="UniProtKB-KW"/>
</dbReference>
<dbReference type="Gene3D" id="1.10.606.20">
    <property type="match status" value="1"/>
</dbReference>
<organism evidence="2 3">
    <name type="scientific">Pedobacter ginsengisoli</name>
    <dbReference type="NCBI Taxonomy" id="363852"/>
    <lineage>
        <taxon>Bacteria</taxon>
        <taxon>Pseudomonadati</taxon>
        <taxon>Bacteroidota</taxon>
        <taxon>Sphingobacteriia</taxon>
        <taxon>Sphingobacteriales</taxon>
        <taxon>Sphingobacteriaceae</taxon>
        <taxon>Pedobacter</taxon>
    </lineage>
</organism>
<accession>A0A2D1U327</accession>
<feature type="domain" description="Phosphatidic acid phosphatase type 2/haloperoxidase" evidence="1">
    <location>
        <begin position="299"/>
        <end position="430"/>
    </location>
</feature>
<keyword evidence="3" id="KW-1185">Reference proteome</keyword>
<dbReference type="KEGG" id="pgs:CPT03_05830"/>
<dbReference type="AlphaFoldDB" id="A0A2D1U327"/>
<evidence type="ECO:0000313" key="2">
    <source>
        <dbReference type="EMBL" id="ATP56010.1"/>
    </source>
</evidence>
<dbReference type="InterPro" id="IPR036938">
    <property type="entry name" value="PAP2/HPO_sf"/>
</dbReference>
<keyword evidence="2" id="KW-0560">Oxidoreductase</keyword>
<protein>
    <submittedName>
        <fullName evidence="2">Haloperoxidase</fullName>
    </submittedName>
</protein>
<reference evidence="2 3" key="1">
    <citation type="submission" date="2017-10" db="EMBL/GenBank/DDBJ databases">
        <title>Whole genome of Pedobacter ginsengisoli T01R-27 isolated from tomato rhizosphere.</title>
        <authorList>
            <person name="Weon H.-Y."/>
            <person name="Lee S.A."/>
            <person name="Sang M.K."/>
            <person name="Song J."/>
        </authorList>
    </citation>
    <scope>NUCLEOTIDE SEQUENCE [LARGE SCALE GENOMIC DNA]</scope>
    <source>
        <strain evidence="2 3">T01R-27</strain>
    </source>
</reference>
<dbReference type="OrthoDB" id="9780455at2"/>
<dbReference type="SUPFAM" id="SSF48317">
    <property type="entry name" value="Acid phosphatase/Vanadium-dependent haloperoxidase"/>
    <property type="match status" value="1"/>
</dbReference>
<dbReference type="Pfam" id="PF01569">
    <property type="entry name" value="PAP2"/>
    <property type="match status" value="1"/>
</dbReference>
<sequence>MRKLLFFSLCVICLAACHSNEKSPELSNKDIAKVVDEMTELMIHDVTNPPLAARFFAYANLAGYEVVVQNDSNCVSMKGILNDYPEIVKPSVPGKYSYQLSAILATIATAKKMQPSGSLLEKYEQSFLDSCKKVGFSDDVVQNSKLYAQQISKQILKYAKADKYNKISNYPRYTPLNKEGSWYPTPPGYFAPVEPYFNTIRPFALDSCSQFKPAPPVPFSKDKKSAFYKLMLDNYVVGGAGLTPEHRAIAAFWDCNPFALKSDGHLLTGMKKISPGAHWMGIAGIACQQSKFNFSKTYQVYTMVAAGLTDSFISCWDEKFRSNRIRPETAIRTYIDPKWKPLLQTPPFPEYLSGHSCASSTSSVILTHYFGDNYHYTDNVEEKYGLPSRKFTSFKNAAEEAALSRYWGGIHFMDAIENGMTTGFGVGELLISKLKAKQQS</sequence>
<name>A0A2D1U327_9SPHI</name>
<keyword evidence="2" id="KW-0575">Peroxidase</keyword>
<dbReference type="InterPro" id="IPR052559">
    <property type="entry name" value="V-haloperoxidase"/>
</dbReference>
<dbReference type="Proteomes" id="UP000223749">
    <property type="component" value="Chromosome"/>
</dbReference>
<evidence type="ECO:0000313" key="3">
    <source>
        <dbReference type="Proteomes" id="UP000223749"/>
    </source>
</evidence>
<dbReference type="PANTHER" id="PTHR34599">
    <property type="entry name" value="PEROXIDASE-RELATED"/>
    <property type="match status" value="1"/>
</dbReference>
<evidence type="ECO:0000259" key="1">
    <source>
        <dbReference type="Pfam" id="PF01569"/>
    </source>
</evidence>
<dbReference type="InterPro" id="IPR000326">
    <property type="entry name" value="PAP2/HPO"/>
</dbReference>
<dbReference type="RefSeq" id="WP_099437952.1">
    <property type="nucleotide sequence ID" value="NZ_CP024091.1"/>
</dbReference>
<dbReference type="CDD" id="cd03398">
    <property type="entry name" value="PAP2_haloperoxidase"/>
    <property type="match status" value="1"/>
</dbReference>